<dbReference type="NCBIfam" id="TIGR00361">
    <property type="entry name" value="ComEC_Rec2"/>
    <property type="match status" value="1"/>
</dbReference>
<name>A0A448TVC4_9PAST</name>
<proteinExistence type="predicted"/>
<gene>
    <name evidence="8" type="ORF">NCTC12871_01361</name>
</gene>
<keyword evidence="3 6" id="KW-0812">Transmembrane</keyword>
<feature type="transmembrane region" description="Helical" evidence="6">
    <location>
        <begin position="409"/>
        <end position="434"/>
    </location>
</feature>
<evidence type="ECO:0000259" key="7">
    <source>
        <dbReference type="SMART" id="SM00849"/>
    </source>
</evidence>
<dbReference type="PANTHER" id="PTHR30619:SF1">
    <property type="entry name" value="RECOMBINATION PROTEIN 2"/>
    <property type="match status" value="1"/>
</dbReference>
<feature type="transmembrane region" description="Helical" evidence="6">
    <location>
        <begin position="7"/>
        <end position="26"/>
    </location>
</feature>
<dbReference type="InterPro" id="IPR035681">
    <property type="entry name" value="ComA-like_MBL"/>
</dbReference>
<dbReference type="Proteomes" id="UP000279799">
    <property type="component" value="Chromosome"/>
</dbReference>
<accession>A0A448TVC4</accession>
<evidence type="ECO:0000256" key="5">
    <source>
        <dbReference type="ARBA" id="ARBA00023136"/>
    </source>
</evidence>
<feature type="transmembrane region" description="Helical" evidence="6">
    <location>
        <begin position="521"/>
        <end position="540"/>
    </location>
</feature>
<dbReference type="RefSeq" id="WP_126600157.1">
    <property type="nucleotide sequence ID" value="NZ_LR134510.1"/>
</dbReference>
<reference evidence="8 9" key="1">
    <citation type="submission" date="2018-12" db="EMBL/GenBank/DDBJ databases">
        <authorList>
            <consortium name="Pathogen Informatics"/>
        </authorList>
    </citation>
    <scope>NUCLEOTIDE SEQUENCE [LARGE SCALE GENOMIC DNA]</scope>
    <source>
        <strain evidence="8 9">NCTC12871</strain>
    </source>
</reference>
<keyword evidence="5 6" id="KW-0472">Membrane</keyword>
<dbReference type="InterPro" id="IPR052159">
    <property type="entry name" value="Competence_DNA_uptake"/>
</dbReference>
<dbReference type="AlphaFoldDB" id="A0A448TVC4"/>
<dbReference type="InterPro" id="IPR004797">
    <property type="entry name" value="Competence_ComEC/Rec2"/>
</dbReference>
<dbReference type="GO" id="GO:0005886">
    <property type="term" value="C:plasma membrane"/>
    <property type="evidence" value="ECO:0007669"/>
    <property type="project" value="UniProtKB-SubCell"/>
</dbReference>
<dbReference type="InterPro" id="IPR004477">
    <property type="entry name" value="ComEC_N"/>
</dbReference>
<dbReference type="PANTHER" id="PTHR30619">
    <property type="entry name" value="DNA INTERNALIZATION/COMPETENCE PROTEIN COMEC/REC2"/>
    <property type="match status" value="1"/>
</dbReference>
<evidence type="ECO:0000256" key="4">
    <source>
        <dbReference type="ARBA" id="ARBA00022989"/>
    </source>
</evidence>
<feature type="transmembrane region" description="Helical" evidence="6">
    <location>
        <begin position="233"/>
        <end position="253"/>
    </location>
</feature>
<protein>
    <submittedName>
        <fullName evidence="8">DNA internalization-related competence protein ComEC/Rec2</fullName>
    </submittedName>
</protein>
<dbReference type="Pfam" id="PF03772">
    <property type="entry name" value="Competence"/>
    <property type="match status" value="1"/>
</dbReference>
<dbReference type="NCBIfam" id="TIGR00360">
    <property type="entry name" value="ComEC_N-term"/>
    <property type="match status" value="1"/>
</dbReference>
<feature type="transmembrane region" description="Helical" evidence="6">
    <location>
        <begin position="455"/>
        <end position="481"/>
    </location>
</feature>
<evidence type="ECO:0000256" key="2">
    <source>
        <dbReference type="ARBA" id="ARBA00022475"/>
    </source>
</evidence>
<keyword evidence="9" id="KW-1185">Reference proteome</keyword>
<evidence type="ECO:0000313" key="9">
    <source>
        <dbReference type="Proteomes" id="UP000279799"/>
    </source>
</evidence>
<dbReference type="Pfam" id="PF00753">
    <property type="entry name" value="Lactamase_B"/>
    <property type="match status" value="1"/>
</dbReference>
<evidence type="ECO:0000256" key="1">
    <source>
        <dbReference type="ARBA" id="ARBA00004651"/>
    </source>
</evidence>
<dbReference type="EMBL" id="LR134510">
    <property type="protein sequence ID" value="VEJ09873.1"/>
    <property type="molecule type" value="Genomic_DNA"/>
</dbReference>
<feature type="transmembrane region" description="Helical" evidence="6">
    <location>
        <begin position="287"/>
        <end position="304"/>
    </location>
</feature>
<dbReference type="InterPro" id="IPR036866">
    <property type="entry name" value="RibonucZ/Hydroxyglut_hydro"/>
</dbReference>
<dbReference type="InterPro" id="IPR001279">
    <property type="entry name" value="Metallo-B-lactamas"/>
</dbReference>
<dbReference type="Gene3D" id="3.60.15.10">
    <property type="entry name" value="Ribonuclease Z/Hydroxyacylglutathione hydrolase-like"/>
    <property type="match status" value="1"/>
</dbReference>
<feature type="domain" description="Metallo-beta-lactamase" evidence="7">
    <location>
        <begin position="561"/>
        <end position="743"/>
    </location>
</feature>
<evidence type="ECO:0000313" key="8">
    <source>
        <dbReference type="EMBL" id="VEJ09873.1"/>
    </source>
</evidence>
<sequence length="804" mass="92456">MKIQNYFLILIGKIIFIIATLFLLLPLNFLKIWQGTIFVLCFLILVLKLFKFSFKSSLIVISIIAIVGYFQLNFLHYQQLATANQYLPTKITTSFQINRLLKQGEYCSIIASLRLPTNPSKQRIYLVWKGSSIPQLDDVWQGELHLHPLTSRLNFRSFDKQKWFFSQGITAYGYVTKLKKLGAHPTLRTQWLAKTWQHTQEMAQQGLLLALAFGERAWLSSQVTQVYQQTNTAHLIAISGLHVGLVFLLGFYLTRLVQYVFPVILRIGLADWIGLFFAIIYAYLAGFSIPTLRALLALFAVIFIRSQRLCLTKWQYFWLVVVILLCCDPKTVLSESFWLSFAAVLSLLIWYQFIPLFLWEWRGKPLTQTKLKWFIGLIHLQIGLLWLLTPWQLFFFNGISLSSFWANLWVVPLFSFVLIPIIFLATLFQTPFLWQLANRIADFVYSHLSEEAHNWCSVTISTSLFVTFCLSSLFLMFIYFLQRQFLKNTPQKSQEFMQYRRKWHFPLNMNVTVLPASASFLWLYFLLGIVVLMTGGKLTIDLVYKYMHKSDWQATMLDVGQGLSVAIERHGHVILYDTGNAWGHGATEISMAKLEILPYLQRTGGKLDGIIISHDDRDHTGGLNAILTRYPHIPVWRSAAIKHSQQCVAGEKWQWQGLTFSVLSPSYRLAQAKNAQSCVILISDSKPRLLLMGDAPASIERTIAMQLLPVDVIQVGHHGSKTSTTMTLLAKTQPKVALISVGRWNPWHLPNKKVLNRLKNDRIAIFSTAEDGAIRVIFSKENIELQTARYAWQPWYQAFIGVNE</sequence>
<comment type="subcellular location">
    <subcellularLocation>
        <location evidence="1">Cell membrane</location>
        <topology evidence="1">Multi-pass membrane protein</topology>
    </subcellularLocation>
</comment>
<feature type="transmembrane region" description="Helical" evidence="6">
    <location>
        <begin position="371"/>
        <end position="389"/>
    </location>
</feature>
<dbReference type="KEGG" id="adp:NCTC12871_01361"/>
<dbReference type="CDD" id="cd07731">
    <property type="entry name" value="ComA-like_MBL-fold"/>
    <property type="match status" value="1"/>
</dbReference>
<feature type="transmembrane region" description="Helical" evidence="6">
    <location>
        <begin position="338"/>
        <end position="359"/>
    </location>
</feature>
<feature type="transmembrane region" description="Helical" evidence="6">
    <location>
        <begin position="32"/>
        <end position="50"/>
    </location>
</feature>
<dbReference type="OrthoDB" id="9761531at2"/>
<dbReference type="SUPFAM" id="SSF56281">
    <property type="entry name" value="Metallo-hydrolase/oxidoreductase"/>
    <property type="match status" value="1"/>
</dbReference>
<organism evidence="8 9">
    <name type="scientific">Actinobacillus delphinicola</name>
    <dbReference type="NCBI Taxonomy" id="51161"/>
    <lineage>
        <taxon>Bacteria</taxon>
        <taxon>Pseudomonadati</taxon>
        <taxon>Pseudomonadota</taxon>
        <taxon>Gammaproteobacteria</taxon>
        <taxon>Pasteurellales</taxon>
        <taxon>Pasteurellaceae</taxon>
        <taxon>Actinobacillus</taxon>
    </lineage>
</organism>
<dbReference type="SMART" id="SM00849">
    <property type="entry name" value="Lactamase_B"/>
    <property type="match status" value="1"/>
</dbReference>
<evidence type="ECO:0000256" key="3">
    <source>
        <dbReference type="ARBA" id="ARBA00022692"/>
    </source>
</evidence>
<evidence type="ECO:0000256" key="6">
    <source>
        <dbReference type="SAM" id="Phobius"/>
    </source>
</evidence>
<keyword evidence="2" id="KW-1003">Cell membrane</keyword>
<dbReference type="GO" id="GO:0030420">
    <property type="term" value="P:establishment of competence for transformation"/>
    <property type="evidence" value="ECO:0007669"/>
    <property type="project" value="InterPro"/>
</dbReference>
<keyword evidence="4 6" id="KW-1133">Transmembrane helix</keyword>